<comment type="caution">
    <text evidence="2">The sequence shown here is derived from an EMBL/GenBank/DDBJ whole genome shotgun (WGS) entry which is preliminary data.</text>
</comment>
<dbReference type="EMBL" id="BKCJ010000028">
    <property type="protein sequence ID" value="GEU28889.1"/>
    <property type="molecule type" value="Genomic_DNA"/>
</dbReference>
<gene>
    <name evidence="2" type="ORF">Tci_000867</name>
</gene>
<accession>A0A699GGG6</accession>
<dbReference type="AlphaFoldDB" id="A0A699GGG6"/>
<evidence type="ECO:0000313" key="2">
    <source>
        <dbReference type="EMBL" id="GEU28889.1"/>
    </source>
</evidence>
<protein>
    <submittedName>
        <fullName evidence="2">Uncharacterized protein</fullName>
    </submittedName>
</protein>
<name>A0A699GGG6_TANCI</name>
<sequence>MQTKTSKENSSNKLNALQSTIQHLSSSNYSMYNNFRDAFHRLFKADGRTFKTVLSRNMQNLERKLNKETLYEKDSNSNLHVIKMQFELVIHSKLLDPSNYNSYDLETRRDFKEYTQMKAQTFKETIIQHMNSIEQFSDVHHVTALLDDEYVTMTHSYFIQYTQQAILEFCDTLIQHFESVKKSIDEKSQHKKEYDSWVNERQMQTTEEKVDMSKALDVSLVDKESSMTESKEQDTCSRSGNNTHADDADIRPIYNEEPMTEVQMTAKINVFAIGQQHTEQPEFNNKGEVDKNAKKCHDTYLLLAILTDNQTPKHSYQTLESKNICLKKTVA</sequence>
<proteinExistence type="predicted"/>
<evidence type="ECO:0000256" key="1">
    <source>
        <dbReference type="SAM" id="MobiDB-lite"/>
    </source>
</evidence>
<reference evidence="2" key="1">
    <citation type="journal article" date="2019" name="Sci. Rep.">
        <title>Draft genome of Tanacetum cinerariifolium, the natural source of mosquito coil.</title>
        <authorList>
            <person name="Yamashiro T."/>
            <person name="Shiraishi A."/>
            <person name="Satake H."/>
            <person name="Nakayama K."/>
        </authorList>
    </citation>
    <scope>NUCLEOTIDE SEQUENCE</scope>
</reference>
<organism evidence="2">
    <name type="scientific">Tanacetum cinerariifolium</name>
    <name type="common">Dalmatian daisy</name>
    <name type="synonym">Chrysanthemum cinerariifolium</name>
    <dbReference type="NCBI Taxonomy" id="118510"/>
    <lineage>
        <taxon>Eukaryota</taxon>
        <taxon>Viridiplantae</taxon>
        <taxon>Streptophyta</taxon>
        <taxon>Embryophyta</taxon>
        <taxon>Tracheophyta</taxon>
        <taxon>Spermatophyta</taxon>
        <taxon>Magnoliopsida</taxon>
        <taxon>eudicotyledons</taxon>
        <taxon>Gunneridae</taxon>
        <taxon>Pentapetalae</taxon>
        <taxon>asterids</taxon>
        <taxon>campanulids</taxon>
        <taxon>Asterales</taxon>
        <taxon>Asteraceae</taxon>
        <taxon>Asteroideae</taxon>
        <taxon>Anthemideae</taxon>
        <taxon>Anthemidinae</taxon>
        <taxon>Tanacetum</taxon>
    </lineage>
</organism>
<feature type="compositionally biased region" description="Basic and acidic residues" evidence="1">
    <location>
        <begin position="223"/>
        <end position="235"/>
    </location>
</feature>
<feature type="region of interest" description="Disordered" evidence="1">
    <location>
        <begin position="223"/>
        <end position="248"/>
    </location>
</feature>